<organism evidence="1 2">
    <name type="scientific">Alicyclobacillus acidoterrestris (strain ATCC 49025 / DSM 3922 / CIP 106132 / NCIMB 13137 / GD3B)</name>
    <dbReference type="NCBI Taxonomy" id="1356854"/>
    <lineage>
        <taxon>Bacteria</taxon>
        <taxon>Bacillati</taxon>
        <taxon>Bacillota</taxon>
        <taxon>Bacilli</taxon>
        <taxon>Bacillales</taxon>
        <taxon>Alicyclobacillaceae</taxon>
        <taxon>Alicyclobacillus</taxon>
    </lineage>
</organism>
<gene>
    <name evidence="1" type="ORF">K1I37_14565</name>
</gene>
<dbReference type="AlphaFoldDB" id="T0DMP2"/>
<dbReference type="PIRSF" id="PIRSF029895">
    <property type="entry name" value="SpoIV"/>
    <property type="match status" value="1"/>
</dbReference>
<dbReference type="EMBL" id="CP080467">
    <property type="protein sequence ID" value="UNO47899.1"/>
    <property type="molecule type" value="Genomic_DNA"/>
</dbReference>
<dbReference type="RefSeq" id="WP_021295265.1">
    <property type="nucleotide sequence ID" value="NZ_AURB01000055.1"/>
</dbReference>
<dbReference type="Pfam" id="PF06898">
    <property type="entry name" value="YqfD"/>
    <property type="match status" value="1"/>
</dbReference>
<dbReference type="InterPro" id="IPR010690">
    <property type="entry name" value="YqfD"/>
</dbReference>
<keyword evidence="2" id="KW-1185">Reference proteome</keyword>
<sequence length="407" mass="44877">MKYARWMYAMYGSVTLHLRGTGVGDCLVQLHERGIPLRSVRVYGDAGQCTICLKDFDDVYRVCRVHRVRFRISDRQGLPFLRKRIWKRKMFALGAILFVCIIYGMSSMIWRIDVLGVEDPDGVAQIRDAAKASGLYVGQRRATLGDPFVVQQKILASAPDFVWVGLRTNGSVATIQALQKVKGTEKTANQPHNIVASVPAVIRTVAATRGRVVVKKNQYVTPGQVLISGALTDGGPSVPASGDVLAEVWYTSKVSVPLKVIKNGLTGESVTRDYLLFGAWRIRVWGFKEPHFSASYERDKTTDWHVGKFVLPIQMQHVQVYEATSRAEALSMTAAKQKAQELASADVQTKVQGAAQVLGQSVLHQQVSHGTLYETVLTRVEQNIGVAAAIPAPKEPKETPKKPQGTH</sequence>
<evidence type="ECO:0000313" key="1">
    <source>
        <dbReference type="EMBL" id="UNO47899.1"/>
    </source>
</evidence>
<dbReference type="KEGG" id="aaco:K1I37_14565"/>
<protein>
    <submittedName>
        <fullName evidence="1">Sporulation protein YqfD</fullName>
    </submittedName>
</protein>
<name>T0DMP2_ALIAG</name>
<dbReference type="eggNOG" id="COG0561">
    <property type="taxonomic scope" value="Bacteria"/>
</dbReference>
<dbReference type="Proteomes" id="UP000829401">
    <property type="component" value="Chromosome"/>
</dbReference>
<dbReference type="STRING" id="1356854.N007_20330"/>
<proteinExistence type="predicted"/>
<accession>A0A9E6ZRL8</accession>
<reference evidence="2" key="1">
    <citation type="journal article" date="2022" name="G3 (Bethesda)">
        <title>Unveiling the complete genome sequence of Alicyclobacillus acidoterrestris DSM 3922T, a taint-producing strain.</title>
        <authorList>
            <person name="Leonardo I.C."/>
            <person name="Barreto Crespo M.T."/>
            <person name="Gaspar F.B."/>
        </authorList>
    </citation>
    <scope>NUCLEOTIDE SEQUENCE [LARGE SCALE GENOMIC DNA]</scope>
    <source>
        <strain evidence="2">DSM 3922</strain>
    </source>
</reference>
<evidence type="ECO:0000313" key="2">
    <source>
        <dbReference type="Proteomes" id="UP000829401"/>
    </source>
</evidence>
<accession>T0DMP2</accession>